<proteinExistence type="inferred from homology"/>
<comment type="cofactor">
    <cofactor evidence="1">
        <name>thiamine diphosphate</name>
        <dbReference type="ChEBI" id="CHEBI:58937"/>
    </cofactor>
</comment>
<evidence type="ECO:0000259" key="4">
    <source>
        <dbReference type="Pfam" id="PF00456"/>
    </source>
</evidence>
<protein>
    <submittedName>
        <fullName evidence="5">Transketolase</fullName>
    </submittedName>
</protein>
<dbReference type="RefSeq" id="WP_014125257.1">
    <property type="nucleotide sequence ID" value="NC_016052.1"/>
</dbReference>
<dbReference type="EMBL" id="AP012046">
    <property type="protein sequence ID" value="BAK95215.1"/>
    <property type="molecule type" value="Genomic_DNA"/>
</dbReference>
<dbReference type="PANTHER" id="PTHR47514:SF1">
    <property type="entry name" value="TRANSKETOLASE N-TERMINAL SECTION-RELATED"/>
    <property type="match status" value="1"/>
</dbReference>
<dbReference type="AlphaFoldDB" id="A0AAN1SHQ8"/>
<dbReference type="Gene3D" id="3.40.50.970">
    <property type="match status" value="1"/>
</dbReference>
<feature type="domain" description="Transketolase N-terminal" evidence="4">
    <location>
        <begin position="91"/>
        <end position="290"/>
    </location>
</feature>
<dbReference type="GeneID" id="69984670"/>
<evidence type="ECO:0000256" key="2">
    <source>
        <dbReference type="ARBA" id="ARBA00007131"/>
    </source>
</evidence>
<dbReference type="Proteomes" id="UP000002663">
    <property type="component" value="Chromosome"/>
</dbReference>
<sequence length="300" mass="33657">MSEHYSQLQIENAAKNIRKRVLKITLERNGCYLAQACSSSEILASLYMSILNLSESKGPQIPGKFPGTPSKDNMDYLPGSAYNGSTDAPYDRLFISPAHYAAPVYSTLVEVGRLSEEALEFFNKDGYSMEMIGANHTPGFENAAGTLSQAISIASGTAYARKIKKQSGRIFVFMSDGEIQEGQLWEAVQVAAFYKLDNLVLLVDVNRQQVEGFTQDIMNIEPLEEKFKAFGAKTAKIDGHSVEELQKACQMTEKGKPLVVLCYTNPTQGIPLLKHRRGQMHFIRFKEDEYNEYLKFYQNM</sequence>
<dbReference type="InterPro" id="IPR029061">
    <property type="entry name" value="THDP-binding"/>
</dbReference>
<keyword evidence="3" id="KW-0786">Thiamine pyrophosphate</keyword>
<dbReference type="KEGG" id="thl:TEH_18880"/>
<reference evidence="5 6" key="1">
    <citation type="submission" date="2011-01" db="EMBL/GenBank/DDBJ databases">
        <title>Whole genome sequence of Tetragenococcus halophilus NBRC 12172.</title>
        <authorList>
            <person name="Nakazawa H."/>
            <person name="Omata S."/>
            <person name="Koga C."/>
            <person name="Watanabe Y."/>
            <person name="Katano Y."/>
            <person name="Ito N."/>
            <person name="Tsukatani N."/>
            <person name="Ankai A."/>
            <person name="Oguchi A."/>
            <person name="Fukui S."/>
            <person name="Yashiro I."/>
            <person name="Kamata S."/>
            <person name="Hashimoto Y."/>
            <person name="Yamazaki J."/>
            <person name="Taguchi H."/>
            <person name="Tanaka A."/>
            <person name="Koyama T."/>
            <person name="Ichige A."/>
            <person name="Hanya Y."/>
            <person name="Tanikawa S."/>
            <person name="Yamazaki S."/>
            <person name="Fujita N."/>
        </authorList>
    </citation>
    <scope>NUCLEOTIDE SEQUENCE [LARGE SCALE GENOMIC DNA]</scope>
    <source>
        <strain evidence="6">DSM 20338 / JCM 20259 / NCIMB 9735 / NBRC 12172</strain>
    </source>
</reference>
<comment type="similarity">
    <text evidence="2">Belongs to the transketolase family.</text>
</comment>
<evidence type="ECO:0000256" key="1">
    <source>
        <dbReference type="ARBA" id="ARBA00001964"/>
    </source>
</evidence>
<dbReference type="Pfam" id="PF00456">
    <property type="entry name" value="Transketolase_N"/>
    <property type="match status" value="1"/>
</dbReference>
<dbReference type="PANTHER" id="PTHR47514">
    <property type="entry name" value="TRANSKETOLASE N-TERMINAL SECTION-RELATED"/>
    <property type="match status" value="1"/>
</dbReference>
<gene>
    <name evidence="5" type="ordered locus">TEH_18880</name>
</gene>
<organism evidence="5 6">
    <name type="scientific">Tetragenococcus halophilus (strain DSM 20338 / JCM 20259 / NCIMB 9735 / NBRC 12172)</name>
    <name type="common">Pediococcus halophilus</name>
    <dbReference type="NCBI Taxonomy" id="945021"/>
    <lineage>
        <taxon>Bacteria</taxon>
        <taxon>Bacillati</taxon>
        <taxon>Bacillota</taxon>
        <taxon>Bacilli</taxon>
        <taxon>Lactobacillales</taxon>
        <taxon>Enterococcaceae</taxon>
        <taxon>Tetragenococcus</taxon>
    </lineage>
</organism>
<name>A0AAN1SHQ8_TETHN</name>
<accession>A0AAN1SHQ8</accession>
<dbReference type="InterPro" id="IPR005474">
    <property type="entry name" value="Transketolase_N"/>
</dbReference>
<evidence type="ECO:0000313" key="5">
    <source>
        <dbReference type="EMBL" id="BAK95215.1"/>
    </source>
</evidence>
<dbReference type="SUPFAM" id="SSF52518">
    <property type="entry name" value="Thiamin diphosphate-binding fold (THDP-binding)"/>
    <property type="match status" value="1"/>
</dbReference>
<evidence type="ECO:0000256" key="3">
    <source>
        <dbReference type="ARBA" id="ARBA00023052"/>
    </source>
</evidence>
<evidence type="ECO:0000313" key="6">
    <source>
        <dbReference type="Proteomes" id="UP000002663"/>
    </source>
</evidence>